<keyword evidence="4" id="KW-0560">Oxidoreductase</keyword>
<evidence type="ECO:0000256" key="3">
    <source>
        <dbReference type="ARBA" id="ARBA00022827"/>
    </source>
</evidence>
<dbReference type="InterPro" id="IPR036188">
    <property type="entry name" value="FAD/NAD-bd_sf"/>
</dbReference>
<dbReference type="InterPro" id="IPR027477">
    <property type="entry name" value="Succ_DH/fumarate_Rdtase_cat_sf"/>
</dbReference>
<sequence length="670" mass="69740">MGNRNKKECTMQKRGKGIDRRDFLKGALATGTLSAAGLALAGCSPQASGGDGASASANASTKGGASVGLVGGAICAEDWLGEMPVVDEADVYDTVEVDVVVLGGGHAGTQAALSAAQNGASVAVVEVQDEKNYIYFGEDICSYNSQMFLEHGFGPYNVGDIVSEYTRRSVGRVSPSIIRLFVENSGEMMDNLVALTPDTSNAFDFDDDQCIIQVAYGDPSDDAYPMELSGYKTWPATFQTQGTVSNTQLIEGREEMSRITELETYCMREAQRLGAVWYWQHSAVALQLDGDAVLGAYAKGPDGKYLKLNAKKAVLLSSGDFSSNADMVYNLLDDVAEWSTRAGADRSALTGMGRDGAGHKLGCWAGGAIEPHPRPSMNTMGGMPGPWGTCPMLTLNAKGKRFMNEAMSQVVNANCMRQPLGNIYAIADADYLKTVQSATLDHGAPNWGSPSTVQTMVDAISAMKPGPEGAVIPQCGIVKKAGGASTAAIGGAGMSDPDASTGEAPSDGATEAAGTGPMEGVGPMGDGGPNLWCANTIEELLGYLGMEGEALETALAEIERYNELCHAGADTDFGKDASVMFPVEKAPFYGSVSENTGIANAGLVTLAGLLTDENLNVMRADRSGTIKGLYAAGNCLGQRYGVGYSTPSAGNSIGMAMTHGRVAGKIMAAL</sequence>
<evidence type="ECO:0000256" key="2">
    <source>
        <dbReference type="ARBA" id="ARBA00022630"/>
    </source>
</evidence>
<dbReference type="GO" id="GO:0033765">
    <property type="term" value="F:steroid dehydrogenase activity, acting on the CH-CH group of donors"/>
    <property type="evidence" value="ECO:0007669"/>
    <property type="project" value="UniProtKB-ARBA"/>
</dbReference>
<evidence type="ECO:0000256" key="1">
    <source>
        <dbReference type="ARBA" id="ARBA00001974"/>
    </source>
</evidence>
<dbReference type="SUPFAM" id="SSF51905">
    <property type="entry name" value="FAD/NAD(P)-binding domain"/>
    <property type="match status" value="1"/>
</dbReference>
<name>A0A5C5BZ36_EGGLN</name>
<reference evidence="7 8" key="1">
    <citation type="journal article" date="2005" name="Appl. Environ. Microbiol.">
        <title>Intestinal bacterial communities that produce active estrogen-like compounds enterodiol and enterolactone in humans.</title>
        <authorList>
            <person name="Clavel T."/>
            <person name="Henderson G."/>
            <person name="Alpert C.A."/>
            <person name="Philippe C."/>
            <person name="Rigottier-Gois L."/>
            <person name="Dore J."/>
            <person name="Blaut M."/>
        </authorList>
    </citation>
    <scope>NUCLEOTIDE SEQUENCE [LARGE SCALE GENOMIC DNA]</scope>
    <source>
        <strain evidence="7 8">SECO-MT75m2</strain>
    </source>
</reference>
<dbReference type="InterPro" id="IPR019546">
    <property type="entry name" value="TAT_signal_bac_arc"/>
</dbReference>
<evidence type="ECO:0000313" key="8">
    <source>
        <dbReference type="Proteomes" id="UP000312594"/>
    </source>
</evidence>
<dbReference type="Proteomes" id="UP000312594">
    <property type="component" value="Unassembled WGS sequence"/>
</dbReference>
<dbReference type="EMBL" id="VEVP01000010">
    <property type="protein sequence ID" value="TNU91853.1"/>
    <property type="molecule type" value="Genomic_DNA"/>
</dbReference>
<dbReference type="AlphaFoldDB" id="A0A5C5BZ36"/>
<dbReference type="PRINTS" id="PR00411">
    <property type="entry name" value="PNDRDTASEI"/>
</dbReference>
<evidence type="ECO:0000313" key="7">
    <source>
        <dbReference type="EMBL" id="TNU91853.1"/>
    </source>
</evidence>
<dbReference type="InterPro" id="IPR003953">
    <property type="entry name" value="FAD-dep_OxRdtase_2_FAD-bd"/>
</dbReference>
<dbReference type="InterPro" id="IPR050315">
    <property type="entry name" value="FAD-oxidoreductase_2"/>
</dbReference>
<dbReference type="Pfam" id="PF00890">
    <property type="entry name" value="FAD_binding_2"/>
    <property type="match status" value="1"/>
</dbReference>
<comment type="cofactor">
    <cofactor evidence="1">
        <name>FAD</name>
        <dbReference type="ChEBI" id="CHEBI:57692"/>
    </cofactor>
</comment>
<evidence type="ECO:0000256" key="4">
    <source>
        <dbReference type="ARBA" id="ARBA00023002"/>
    </source>
</evidence>
<feature type="region of interest" description="Disordered" evidence="5">
    <location>
        <begin position="489"/>
        <end position="518"/>
    </location>
</feature>
<protein>
    <submittedName>
        <fullName evidence="7">FAD-binding protein</fullName>
    </submittedName>
</protein>
<gene>
    <name evidence="7" type="ORF">FIC87_06215</name>
</gene>
<comment type="caution">
    <text evidence="7">The sequence shown here is derived from an EMBL/GenBank/DDBJ whole genome shotgun (WGS) entry which is preliminary data.</text>
</comment>
<evidence type="ECO:0000256" key="5">
    <source>
        <dbReference type="SAM" id="MobiDB-lite"/>
    </source>
</evidence>
<dbReference type="SUPFAM" id="SSF56425">
    <property type="entry name" value="Succinate dehydrogenase/fumarate reductase flavoprotein, catalytic domain"/>
    <property type="match status" value="1"/>
</dbReference>
<accession>A0A5C5BZ36</accession>
<keyword evidence="3" id="KW-0274">FAD</keyword>
<organism evidence="7 8">
    <name type="scientific">Eggerthella lenta</name>
    <name type="common">Eubacterium lentum</name>
    <dbReference type="NCBI Taxonomy" id="84112"/>
    <lineage>
        <taxon>Bacteria</taxon>
        <taxon>Bacillati</taxon>
        <taxon>Actinomycetota</taxon>
        <taxon>Coriobacteriia</taxon>
        <taxon>Eggerthellales</taxon>
        <taxon>Eggerthellaceae</taxon>
        <taxon>Eggerthella</taxon>
    </lineage>
</organism>
<evidence type="ECO:0000259" key="6">
    <source>
        <dbReference type="Pfam" id="PF00890"/>
    </source>
</evidence>
<keyword evidence="2" id="KW-0285">Flavoprotein</keyword>
<dbReference type="PANTHER" id="PTHR43400:SF7">
    <property type="entry name" value="FAD-DEPENDENT OXIDOREDUCTASE 2 FAD BINDING DOMAIN-CONTAINING PROTEIN"/>
    <property type="match status" value="1"/>
</dbReference>
<dbReference type="InterPro" id="IPR006311">
    <property type="entry name" value="TAT_signal"/>
</dbReference>
<dbReference type="Gene3D" id="3.90.700.10">
    <property type="entry name" value="Succinate dehydrogenase/fumarate reductase flavoprotein, catalytic domain"/>
    <property type="match status" value="1"/>
</dbReference>
<feature type="domain" description="FAD-dependent oxidoreductase 2 FAD-binding" evidence="6">
    <location>
        <begin position="98"/>
        <end position="652"/>
    </location>
</feature>
<dbReference type="Gene3D" id="3.50.50.60">
    <property type="entry name" value="FAD/NAD(P)-binding domain"/>
    <property type="match status" value="2"/>
</dbReference>
<dbReference type="NCBIfam" id="TIGR01409">
    <property type="entry name" value="TAT_signal_seq"/>
    <property type="match status" value="1"/>
</dbReference>
<proteinExistence type="predicted"/>
<dbReference type="PROSITE" id="PS51318">
    <property type="entry name" value="TAT"/>
    <property type="match status" value="1"/>
</dbReference>
<dbReference type="RefSeq" id="WP_139912357.1">
    <property type="nucleotide sequence ID" value="NZ_VEVP01000010.1"/>
</dbReference>
<dbReference type="PANTHER" id="PTHR43400">
    <property type="entry name" value="FUMARATE REDUCTASE"/>
    <property type="match status" value="1"/>
</dbReference>